<dbReference type="Gene3D" id="3.60.40.10">
    <property type="entry name" value="PPM-type phosphatase domain"/>
    <property type="match status" value="1"/>
</dbReference>
<name>A0ABZ1B2G5_9ACTN</name>
<reference evidence="4 5" key="1">
    <citation type="submission" date="2023-12" db="EMBL/GenBank/DDBJ databases">
        <title>Blastococcus brunescens sp. nov., an actonobacterium isolated from sandstone collected in sahara desert.</title>
        <authorList>
            <person name="Gtari M."/>
            <person name="Ghodhbane F."/>
        </authorList>
    </citation>
    <scope>NUCLEOTIDE SEQUENCE [LARGE SCALE GENOMIC DNA]</scope>
    <source>
        <strain evidence="4 5">BMG 8361</strain>
    </source>
</reference>
<dbReference type="Pfam" id="PF07228">
    <property type="entry name" value="SpoIIE"/>
    <property type="match status" value="1"/>
</dbReference>
<sequence>MVADDEVFWRRDGTPVPVELVAVPTVEDGGVTGVIVSFRDLTERREAAQQAAEIDRLARDAAASRALSDRLQQALLTPPPEPDHLHVVVRYQPAGHEAQVGGDWYDAFLQPDGATMIAIGDVVGHGSAAAAAMGQLRGILRALAYDNDETPAATLGRTDRAAQGLAVSTLATAILARVERHPDVPVSGRRVIRWSNAGHVPPLLLAPDGTSRVLETPPDLMLGVDPATARRDHTVELDDGHTLLLVTDGLVERRGCDLDEGMARLQEALREVSGEPLDEQLDAVLARLVPQAGEDDVAVVGVRAYPEDQPRPAEAGPNRLPPGMG</sequence>
<dbReference type="NCBIfam" id="TIGR00229">
    <property type="entry name" value="sensory_box"/>
    <property type="match status" value="1"/>
</dbReference>
<dbReference type="PROSITE" id="PS50113">
    <property type="entry name" value="PAC"/>
    <property type="match status" value="1"/>
</dbReference>
<evidence type="ECO:0000313" key="5">
    <source>
        <dbReference type="Proteomes" id="UP001324287"/>
    </source>
</evidence>
<dbReference type="SUPFAM" id="SSF81606">
    <property type="entry name" value="PP2C-like"/>
    <property type="match status" value="1"/>
</dbReference>
<proteinExistence type="predicted"/>
<gene>
    <name evidence="4" type="ORF">U6N30_26115</name>
</gene>
<dbReference type="EMBL" id="CP141261">
    <property type="protein sequence ID" value="WRL63220.1"/>
    <property type="molecule type" value="Genomic_DNA"/>
</dbReference>
<dbReference type="InterPro" id="IPR001610">
    <property type="entry name" value="PAC"/>
</dbReference>
<protein>
    <submittedName>
        <fullName evidence="4">SpoIIE family protein phosphatase</fullName>
    </submittedName>
</protein>
<keyword evidence="1" id="KW-0378">Hydrolase</keyword>
<keyword evidence="5" id="KW-1185">Reference proteome</keyword>
<organism evidence="4 5">
    <name type="scientific">Blastococcus brunescens</name>
    <dbReference type="NCBI Taxonomy" id="1564165"/>
    <lineage>
        <taxon>Bacteria</taxon>
        <taxon>Bacillati</taxon>
        <taxon>Actinomycetota</taxon>
        <taxon>Actinomycetes</taxon>
        <taxon>Geodermatophilales</taxon>
        <taxon>Geodermatophilaceae</taxon>
        <taxon>Blastococcus</taxon>
    </lineage>
</organism>
<dbReference type="InterPro" id="IPR035965">
    <property type="entry name" value="PAS-like_dom_sf"/>
</dbReference>
<dbReference type="PANTHER" id="PTHR43156">
    <property type="entry name" value="STAGE II SPORULATION PROTEIN E-RELATED"/>
    <property type="match status" value="1"/>
</dbReference>
<dbReference type="Gene3D" id="3.30.450.20">
    <property type="entry name" value="PAS domain"/>
    <property type="match status" value="1"/>
</dbReference>
<evidence type="ECO:0000256" key="1">
    <source>
        <dbReference type="ARBA" id="ARBA00022801"/>
    </source>
</evidence>
<dbReference type="InterPro" id="IPR052016">
    <property type="entry name" value="Bact_Sigma-Reg"/>
</dbReference>
<dbReference type="InterPro" id="IPR000700">
    <property type="entry name" value="PAS-assoc_C"/>
</dbReference>
<dbReference type="Proteomes" id="UP001324287">
    <property type="component" value="Chromosome"/>
</dbReference>
<dbReference type="InterPro" id="IPR036457">
    <property type="entry name" value="PPM-type-like_dom_sf"/>
</dbReference>
<feature type="domain" description="PAC" evidence="3">
    <location>
        <begin position="1"/>
        <end position="53"/>
    </location>
</feature>
<dbReference type="SMART" id="SM00331">
    <property type="entry name" value="PP2C_SIG"/>
    <property type="match status" value="1"/>
</dbReference>
<dbReference type="SMART" id="SM00086">
    <property type="entry name" value="PAC"/>
    <property type="match status" value="1"/>
</dbReference>
<feature type="region of interest" description="Disordered" evidence="2">
    <location>
        <begin position="305"/>
        <end position="325"/>
    </location>
</feature>
<dbReference type="RefSeq" id="WP_324274556.1">
    <property type="nucleotide sequence ID" value="NZ_CP141261.1"/>
</dbReference>
<dbReference type="SUPFAM" id="SSF55785">
    <property type="entry name" value="PYP-like sensor domain (PAS domain)"/>
    <property type="match status" value="1"/>
</dbReference>
<dbReference type="PANTHER" id="PTHR43156:SF2">
    <property type="entry name" value="STAGE II SPORULATION PROTEIN E"/>
    <property type="match status" value="1"/>
</dbReference>
<evidence type="ECO:0000256" key="2">
    <source>
        <dbReference type="SAM" id="MobiDB-lite"/>
    </source>
</evidence>
<accession>A0ABZ1B2G5</accession>
<dbReference type="InterPro" id="IPR000014">
    <property type="entry name" value="PAS"/>
</dbReference>
<dbReference type="InterPro" id="IPR001932">
    <property type="entry name" value="PPM-type_phosphatase-like_dom"/>
</dbReference>
<evidence type="ECO:0000313" key="4">
    <source>
        <dbReference type="EMBL" id="WRL63220.1"/>
    </source>
</evidence>
<evidence type="ECO:0000259" key="3">
    <source>
        <dbReference type="PROSITE" id="PS50113"/>
    </source>
</evidence>